<evidence type="ECO:0000256" key="1">
    <source>
        <dbReference type="ARBA" id="ARBA00023015"/>
    </source>
</evidence>
<dbReference type="Proteomes" id="UP000288388">
    <property type="component" value="Unassembled WGS sequence"/>
</dbReference>
<dbReference type="Pfam" id="PF05043">
    <property type="entry name" value="Mga"/>
    <property type="match status" value="1"/>
</dbReference>
<dbReference type="AlphaFoldDB" id="A0A2N8Q1D8"/>
<evidence type="ECO:0000259" key="3">
    <source>
        <dbReference type="Pfam" id="PF05043"/>
    </source>
</evidence>
<evidence type="ECO:0000313" key="7">
    <source>
        <dbReference type="Proteomes" id="UP001264335"/>
    </source>
</evidence>
<keyword evidence="1" id="KW-0805">Transcription regulation</keyword>
<dbReference type="EMBL" id="RYZS01000001">
    <property type="protein sequence ID" value="RVU94264.1"/>
    <property type="molecule type" value="Genomic_DNA"/>
</dbReference>
<accession>A0A2N8Q1D8</accession>
<evidence type="ECO:0000256" key="2">
    <source>
        <dbReference type="ARBA" id="ARBA00023163"/>
    </source>
</evidence>
<dbReference type="PANTHER" id="PTHR30185:SF18">
    <property type="entry name" value="TRANSCRIPTIONAL REGULATOR MTLR"/>
    <property type="match status" value="1"/>
</dbReference>
<feature type="domain" description="Mga helix-turn-helix" evidence="3">
    <location>
        <begin position="77"/>
        <end position="160"/>
    </location>
</feature>
<evidence type="ECO:0000313" key="4">
    <source>
        <dbReference type="EMBL" id="MDT2516606.1"/>
    </source>
</evidence>
<comment type="caution">
    <text evidence="5">The sequence shown here is derived from an EMBL/GenBank/DDBJ whole genome shotgun (WGS) entry which is preliminary data.</text>
</comment>
<protein>
    <submittedName>
        <fullName evidence="4">Helix-turn-helix domain-containing protein</fullName>
    </submittedName>
</protein>
<keyword evidence="2" id="KW-0804">Transcription</keyword>
<gene>
    <name evidence="5" type="ORF">EK398_05085</name>
    <name evidence="4" type="ORF">P7D79_20505</name>
</gene>
<dbReference type="Proteomes" id="UP001264335">
    <property type="component" value="Unassembled WGS sequence"/>
</dbReference>
<organism evidence="5 6">
    <name type="scientific">Enterococcus avium</name>
    <name type="common">Streptococcus avium</name>
    <dbReference type="NCBI Taxonomy" id="33945"/>
    <lineage>
        <taxon>Bacteria</taxon>
        <taxon>Bacillati</taxon>
        <taxon>Bacillota</taxon>
        <taxon>Bacilli</taxon>
        <taxon>Lactobacillales</taxon>
        <taxon>Enterococcaceae</taxon>
        <taxon>Enterococcus</taxon>
    </lineage>
</organism>
<dbReference type="InterPro" id="IPR050661">
    <property type="entry name" value="BglG_antiterminators"/>
</dbReference>
<evidence type="ECO:0000313" key="5">
    <source>
        <dbReference type="EMBL" id="RVU94264.1"/>
    </source>
</evidence>
<reference evidence="4 7" key="2">
    <citation type="submission" date="2023-03" db="EMBL/GenBank/DDBJ databases">
        <authorList>
            <person name="Shen W."/>
            <person name="Cai J."/>
        </authorList>
    </citation>
    <scope>NUCLEOTIDE SEQUENCE [LARGE SCALE GENOMIC DNA]</scope>
    <source>
        <strain evidence="4 7">Y2</strain>
    </source>
</reference>
<reference evidence="5 6" key="1">
    <citation type="submission" date="2018-12" db="EMBL/GenBank/DDBJ databases">
        <title>A novel vanA-carrying plasmid in a clinical isolate of Enterococcus avium.</title>
        <authorList>
            <person name="Bernasconi O.J."/>
            <person name="Luzzaro F."/>
            <person name="Endimiani A."/>
        </authorList>
    </citation>
    <scope>NUCLEOTIDE SEQUENCE [LARGE SCALE GENOMIC DNA]</scope>
    <source>
        <strain evidence="5 6">LC0559/18</strain>
    </source>
</reference>
<sequence>MDFRTTLGTSNKRRLLLLEHLYYRRDGLSSDQLLSLLNCSLPILLNDIDLINSEKPNVVQIVKVKGLFRIIMDKSISLGVIYADFLNACPEFQIIEELLYEECENITALSKKLYLSSSNTQRYLKKIETTLTKAGMQLHYRPLRIEGNEGEIRNFYYRFYTERQSAFESTLPKLPPDHYYIIEKYVQEFIDMNCIHEKYVYEKRLIYNMYISFWRLKRGHRFPKEELRTNAILLPTGLAYKKLKQALREGVGLELTIEMVRDALWLTFSDAIVFSLLHRDVALLENPRYRRLFTQHYALAKEFDEMLGNRLSNLNRLDIATVLCNDFYLCDPNGKYIGVLWRNRSVFVQEASKVYRRGVQKIRELVERFVSRHNMYQEEDFIQNYMYLLITTEVYSMEWLASQDQPLKVLLLSDLSPTEETFLAKQISEKVYGNFTITHFEKLSGGLPNLKEELKNYDCLITTGSSEGLPKDYPVVVIDPFITNQSRNFIQETISELSKNREDKKE</sequence>
<proteinExistence type="predicted"/>
<evidence type="ECO:0000313" key="6">
    <source>
        <dbReference type="Proteomes" id="UP000288388"/>
    </source>
</evidence>
<dbReference type="PANTHER" id="PTHR30185">
    <property type="entry name" value="CRYPTIC BETA-GLUCOSIDE BGL OPERON ANTITERMINATOR"/>
    <property type="match status" value="1"/>
</dbReference>
<dbReference type="RefSeq" id="WP_102872282.1">
    <property type="nucleotide sequence ID" value="NZ_CAKOCJ010000011.1"/>
</dbReference>
<dbReference type="InterPro" id="IPR007737">
    <property type="entry name" value="Mga_HTH"/>
</dbReference>
<dbReference type="EMBL" id="JARPWY010000092">
    <property type="protein sequence ID" value="MDT2516606.1"/>
    <property type="molecule type" value="Genomic_DNA"/>
</dbReference>
<name>A0A2N8Q1D8_ENTAV</name>